<evidence type="ECO:0000256" key="1">
    <source>
        <dbReference type="SAM" id="Phobius"/>
    </source>
</evidence>
<dbReference type="OrthoDB" id="4822551at2"/>
<proteinExistence type="predicted"/>
<evidence type="ECO:0000313" key="3">
    <source>
        <dbReference type="EMBL" id="EEG73356.1"/>
    </source>
</evidence>
<dbReference type="InterPro" id="IPR006976">
    <property type="entry name" value="VanZ-like"/>
</dbReference>
<accession>C0C3I0</accession>
<keyword evidence="1" id="KW-0812">Transmembrane</keyword>
<evidence type="ECO:0000259" key="2">
    <source>
        <dbReference type="Pfam" id="PF04892"/>
    </source>
</evidence>
<dbReference type="RefSeq" id="WP_006444001.1">
    <property type="nucleotide sequence ID" value="NZ_CP036524.1"/>
</dbReference>
<dbReference type="eggNOG" id="COG4767">
    <property type="taxonomic scope" value="Bacteria"/>
</dbReference>
<feature type="transmembrane region" description="Helical" evidence="1">
    <location>
        <begin position="117"/>
        <end position="135"/>
    </location>
</feature>
<keyword evidence="1" id="KW-1133">Transmembrane helix</keyword>
<dbReference type="PANTHER" id="PTHR36834:SF2">
    <property type="entry name" value="MEMBRANE PROTEIN"/>
    <property type="match status" value="1"/>
</dbReference>
<feature type="transmembrane region" description="Helical" evidence="1">
    <location>
        <begin position="147"/>
        <end position="169"/>
    </location>
</feature>
<reference evidence="3" key="1">
    <citation type="submission" date="2009-02" db="EMBL/GenBank/DDBJ databases">
        <authorList>
            <person name="Fulton L."/>
            <person name="Clifton S."/>
            <person name="Fulton B."/>
            <person name="Xu J."/>
            <person name="Minx P."/>
            <person name="Pepin K.H."/>
            <person name="Johnson M."/>
            <person name="Bhonagiri V."/>
            <person name="Nash W.E."/>
            <person name="Mardis E.R."/>
            <person name="Wilson R.K."/>
        </authorList>
    </citation>
    <scope>NUCLEOTIDE SEQUENCE [LARGE SCALE GENOMIC DNA]</scope>
    <source>
        <strain evidence="3">DSM 15053</strain>
    </source>
</reference>
<dbReference type="HOGENOM" id="CLU_077618_7_1_9"/>
<name>C0C3I0_9FIRM</name>
<dbReference type="EMBL" id="ABYI02000028">
    <property type="protein sequence ID" value="EEG73356.1"/>
    <property type="molecule type" value="Genomic_DNA"/>
</dbReference>
<keyword evidence="4" id="KW-1185">Reference proteome</keyword>
<protein>
    <submittedName>
        <fullName evidence="3">VanZ-like protein</fullName>
    </submittedName>
</protein>
<dbReference type="Proteomes" id="UP000004893">
    <property type="component" value="Unassembled WGS sequence"/>
</dbReference>
<reference evidence="3" key="2">
    <citation type="submission" date="2013-06" db="EMBL/GenBank/DDBJ databases">
        <title>Draft genome sequence of Clostridium hylemonae (DSM 15053).</title>
        <authorList>
            <person name="Sudarsanam P."/>
            <person name="Ley R."/>
            <person name="Guruge J."/>
            <person name="Turnbaugh P.J."/>
            <person name="Mahowald M."/>
            <person name="Liep D."/>
            <person name="Gordon J."/>
        </authorList>
    </citation>
    <scope>NUCLEOTIDE SEQUENCE</scope>
    <source>
        <strain evidence="3">DSM 15053</strain>
    </source>
</reference>
<dbReference type="AlphaFoldDB" id="C0C3I0"/>
<dbReference type="STRING" id="553973.CLOHYLEM_06642"/>
<dbReference type="InterPro" id="IPR053150">
    <property type="entry name" value="Teicoplanin_resist-assoc"/>
</dbReference>
<comment type="caution">
    <text evidence="3">The sequence shown here is derived from an EMBL/GenBank/DDBJ whole genome shotgun (WGS) entry which is preliminary data.</text>
</comment>
<gene>
    <name evidence="3" type="ORF">CLOHYLEM_06642</name>
</gene>
<feature type="transmembrane region" description="Helical" evidence="1">
    <location>
        <begin position="12"/>
        <end position="32"/>
    </location>
</feature>
<dbReference type="PANTHER" id="PTHR36834">
    <property type="entry name" value="MEMBRANE PROTEIN-RELATED"/>
    <property type="match status" value="1"/>
</dbReference>
<dbReference type="Pfam" id="PF04892">
    <property type="entry name" value="VanZ"/>
    <property type="match status" value="1"/>
</dbReference>
<evidence type="ECO:0000313" key="4">
    <source>
        <dbReference type="Proteomes" id="UP000004893"/>
    </source>
</evidence>
<feature type="transmembrane region" description="Helical" evidence="1">
    <location>
        <begin position="63"/>
        <end position="80"/>
    </location>
</feature>
<organism evidence="3 4">
    <name type="scientific">[Clostridium] hylemonae DSM 15053</name>
    <dbReference type="NCBI Taxonomy" id="553973"/>
    <lineage>
        <taxon>Bacteria</taxon>
        <taxon>Bacillati</taxon>
        <taxon>Bacillota</taxon>
        <taxon>Clostridia</taxon>
        <taxon>Lachnospirales</taxon>
        <taxon>Lachnospiraceae</taxon>
    </lineage>
</organism>
<feature type="domain" description="VanZ-like" evidence="2">
    <location>
        <begin position="15"/>
        <end position="132"/>
    </location>
</feature>
<feature type="transmembrane region" description="Helical" evidence="1">
    <location>
        <begin position="92"/>
        <end position="111"/>
    </location>
</feature>
<sequence>MKQNPKYNRLTAALFVIYLLLVTWIILFKMQFSLSEFGRFRSINLIPFAGSLIVNGKVRLSEIFENILVFVPVGIYLSMLRSDLSFLKRTALIAGYSLLLETLQYILAVGATDITDLIDNTLGGIIGIGLYAGAGRLIRQKDKLDKILNILAAAGTVCLCALILILILANL</sequence>
<keyword evidence="1" id="KW-0472">Membrane</keyword>